<proteinExistence type="predicted"/>
<dbReference type="PROSITE" id="PS51186">
    <property type="entry name" value="GNAT"/>
    <property type="match status" value="1"/>
</dbReference>
<organism evidence="2 3">
    <name type="scientific">Syncephalastrum racemosum</name>
    <name type="common">Filamentous fungus</name>
    <dbReference type="NCBI Taxonomy" id="13706"/>
    <lineage>
        <taxon>Eukaryota</taxon>
        <taxon>Fungi</taxon>
        <taxon>Fungi incertae sedis</taxon>
        <taxon>Mucoromycota</taxon>
        <taxon>Mucoromycotina</taxon>
        <taxon>Mucoromycetes</taxon>
        <taxon>Mucorales</taxon>
        <taxon>Syncephalastraceae</taxon>
        <taxon>Syncephalastrum</taxon>
    </lineage>
</organism>
<dbReference type="InterPro" id="IPR000182">
    <property type="entry name" value="GNAT_dom"/>
</dbReference>
<evidence type="ECO:0000313" key="3">
    <source>
        <dbReference type="Proteomes" id="UP000242180"/>
    </source>
</evidence>
<dbReference type="CDD" id="cd04301">
    <property type="entry name" value="NAT_SF"/>
    <property type="match status" value="1"/>
</dbReference>
<accession>A0A1X2GZR6</accession>
<name>A0A1X2GZR6_SYNRA</name>
<gene>
    <name evidence="2" type="ORF">BCR43DRAFT_464812</name>
</gene>
<dbReference type="InParanoid" id="A0A1X2GZR6"/>
<dbReference type="Proteomes" id="UP000242180">
    <property type="component" value="Unassembled WGS sequence"/>
</dbReference>
<feature type="domain" description="N-acetyltransferase" evidence="1">
    <location>
        <begin position="1"/>
        <end position="165"/>
    </location>
</feature>
<dbReference type="AlphaFoldDB" id="A0A1X2GZR6"/>
<dbReference type="GO" id="GO:0016747">
    <property type="term" value="F:acyltransferase activity, transferring groups other than amino-acyl groups"/>
    <property type="evidence" value="ECO:0007669"/>
    <property type="project" value="InterPro"/>
</dbReference>
<protein>
    <recommendedName>
        <fullName evidence="1">N-acetyltransferase domain-containing protein</fullName>
    </recommendedName>
</protein>
<dbReference type="EMBL" id="MCGN01000013">
    <property type="protein sequence ID" value="ORY90018.1"/>
    <property type="molecule type" value="Genomic_DNA"/>
</dbReference>
<evidence type="ECO:0000259" key="1">
    <source>
        <dbReference type="PROSITE" id="PS51186"/>
    </source>
</evidence>
<dbReference type="InterPro" id="IPR016181">
    <property type="entry name" value="Acyl_CoA_acyltransferase"/>
</dbReference>
<dbReference type="SUPFAM" id="SSF55729">
    <property type="entry name" value="Acyl-CoA N-acyltransferases (Nat)"/>
    <property type="match status" value="1"/>
</dbReference>
<comment type="caution">
    <text evidence="2">The sequence shown here is derived from an EMBL/GenBank/DDBJ whole genome shotgun (WGS) entry which is preliminary data.</text>
</comment>
<evidence type="ECO:0000313" key="2">
    <source>
        <dbReference type="EMBL" id="ORY90018.1"/>
    </source>
</evidence>
<dbReference type="Pfam" id="PF00583">
    <property type="entry name" value="Acetyltransf_1"/>
    <property type="match status" value="1"/>
</dbReference>
<keyword evidence="3" id="KW-1185">Reference proteome</keyword>
<sequence>MKLYARESIQDDLRRLDDIYDMVNTAFQTLSVGGIALKERITRAQLARFIEADDQLLILAFDRSCQPEKVVGVGSIEPKTKQAKTAFCNILSVHTDYRKHGVAELVIRQGIIALRERCYTKGSINAHESTKRLIAFYKRLGFKDTGERIPFSNEYLPYVEHRMATSNLIVLERDVVMDEDPAFSNTLASSARSEMAHRDLARPARASKI</sequence>
<dbReference type="STRING" id="13706.A0A1X2GZR6"/>
<dbReference type="OrthoDB" id="5689at2759"/>
<dbReference type="Gene3D" id="3.40.630.30">
    <property type="match status" value="1"/>
</dbReference>
<reference evidence="2 3" key="1">
    <citation type="submission" date="2016-07" db="EMBL/GenBank/DDBJ databases">
        <title>Pervasive Adenine N6-methylation of Active Genes in Fungi.</title>
        <authorList>
            <consortium name="DOE Joint Genome Institute"/>
            <person name="Mondo S.J."/>
            <person name="Dannebaum R.O."/>
            <person name="Kuo R.C."/>
            <person name="Labutti K."/>
            <person name="Haridas S."/>
            <person name="Kuo A."/>
            <person name="Salamov A."/>
            <person name="Ahrendt S.R."/>
            <person name="Lipzen A."/>
            <person name="Sullivan W."/>
            <person name="Andreopoulos W.B."/>
            <person name="Clum A."/>
            <person name="Lindquist E."/>
            <person name="Daum C."/>
            <person name="Ramamoorthy G.K."/>
            <person name="Gryganskyi A."/>
            <person name="Culley D."/>
            <person name="Magnuson J.K."/>
            <person name="James T.Y."/>
            <person name="O'Malley M.A."/>
            <person name="Stajich J.E."/>
            <person name="Spatafora J.W."/>
            <person name="Visel A."/>
            <person name="Grigoriev I.V."/>
        </authorList>
    </citation>
    <scope>NUCLEOTIDE SEQUENCE [LARGE SCALE GENOMIC DNA]</scope>
    <source>
        <strain evidence="2 3">NRRL 2496</strain>
    </source>
</reference>